<dbReference type="EMBL" id="JWZT01004942">
    <property type="protein sequence ID" value="KII62548.1"/>
    <property type="molecule type" value="Genomic_DNA"/>
</dbReference>
<name>A0A0C2IB07_THEKT</name>
<accession>A0A0C2IB07</accession>
<organism evidence="1 2">
    <name type="scientific">Thelohanellus kitauei</name>
    <name type="common">Myxosporean</name>
    <dbReference type="NCBI Taxonomy" id="669202"/>
    <lineage>
        <taxon>Eukaryota</taxon>
        <taxon>Metazoa</taxon>
        <taxon>Cnidaria</taxon>
        <taxon>Myxozoa</taxon>
        <taxon>Myxosporea</taxon>
        <taxon>Bivalvulida</taxon>
        <taxon>Platysporina</taxon>
        <taxon>Myxobolidae</taxon>
        <taxon>Thelohanellus</taxon>
    </lineage>
</organism>
<reference evidence="1 2" key="1">
    <citation type="journal article" date="2014" name="Genome Biol. Evol.">
        <title>The genome of the myxosporean Thelohanellus kitauei shows adaptations to nutrient acquisition within its fish host.</title>
        <authorList>
            <person name="Yang Y."/>
            <person name="Xiong J."/>
            <person name="Zhou Z."/>
            <person name="Huo F."/>
            <person name="Miao W."/>
            <person name="Ran C."/>
            <person name="Liu Y."/>
            <person name="Zhang J."/>
            <person name="Feng J."/>
            <person name="Wang M."/>
            <person name="Wang M."/>
            <person name="Wang L."/>
            <person name="Yao B."/>
        </authorList>
    </citation>
    <scope>NUCLEOTIDE SEQUENCE [LARGE SCALE GENOMIC DNA]</scope>
    <source>
        <strain evidence="1">Wuqing</strain>
    </source>
</reference>
<keyword evidence="2" id="KW-1185">Reference proteome</keyword>
<comment type="caution">
    <text evidence="1">The sequence shown here is derived from an EMBL/GenBank/DDBJ whole genome shotgun (WGS) entry which is preliminary data.</text>
</comment>
<evidence type="ECO:0000313" key="1">
    <source>
        <dbReference type="EMBL" id="KII62548.1"/>
    </source>
</evidence>
<sequence>MYSKAAELAELELIDYNRASRNYLEAAICFCYVSTDSACAYFKKSIRAFINSEDIDSAIYLSMICGYMYETKFGTCSRSLKFYMISHKLRIKNQKNHKCIITYDDYMAMEKTNGLEFVKWRQIIRSNKRICKKKNKPLDICLKCIYAHAKLDEDFEESIYFQDPYKYSFKKRKPFPKIKYIMNNIAGLNDKKQHSAVSSDSGIYSNTETNSTQ</sequence>
<dbReference type="Proteomes" id="UP000031668">
    <property type="component" value="Unassembled WGS sequence"/>
</dbReference>
<protein>
    <submittedName>
        <fullName evidence="1">Uncharacterized protein</fullName>
    </submittedName>
</protein>
<dbReference type="Pfam" id="PF14938">
    <property type="entry name" value="SNAP"/>
    <property type="match status" value="1"/>
</dbReference>
<gene>
    <name evidence="1" type="ORF">RF11_16212</name>
</gene>
<proteinExistence type="predicted"/>
<dbReference type="AlphaFoldDB" id="A0A0C2IB07"/>
<evidence type="ECO:0000313" key="2">
    <source>
        <dbReference type="Proteomes" id="UP000031668"/>
    </source>
</evidence>